<keyword evidence="2" id="KW-0732">Signal</keyword>
<dbReference type="SMART" id="SM00255">
    <property type="entry name" value="TIR"/>
    <property type="match status" value="1"/>
</dbReference>
<dbReference type="AlphaFoldDB" id="A0ABD0ZCR6"/>
<dbReference type="FunFam" id="3.40.50.10140:FF:000007">
    <property type="entry name" value="Disease resistance protein (TIR-NBS-LRR class)"/>
    <property type="match status" value="1"/>
</dbReference>
<keyword evidence="5" id="KW-1185">Reference proteome</keyword>
<evidence type="ECO:0000259" key="3">
    <source>
        <dbReference type="PROSITE" id="PS50104"/>
    </source>
</evidence>
<name>A0ABD0ZCR6_CARAN</name>
<dbReference type="EMBL" id="JBANAX010000822">
    <property type="protein sequence ID" value="KAL1192453.1"/>
    <property type="molecule type" value="Genomic_DNA"/>
</dbReference>
<organism evidence="4 5">
    <name type="scientific">Cardamine amara subsp. amara</name>
    <dbReference type="NCBI Taxonomy" id="228776"/>
    <lineage>
        <taxon>Eukaryota</taxon>
        <taxon>Viridiplantae</taxon>
        <taxon>Streptophyta</taxon>
        <taxon>Embryophyta</taxon>
        <taxon>Tracheophyta</taxon>
        <taxon>Spermatophyta</taxon>
        <taxon>Magnoliopsida</taxon>
        <taxon>eudicotyledons</taxon>
        <taxon>Gunneridae</taxon>
        <taxon>Pentapetalae</taxon>
        <taxon>rosids</taxon>
        <taxon>malvids</taxon>
        <taxon>Brassicales</taxon>
        <taxon>Brassicaceae</taxon>
        <taxon>Cardamineae</taxon>
        <taxon>Cardamine</taxon>
    </lineage>
</organism>
<dbReference type="SUPFAM" id="SSF52200">
    <property type="entry name" value="Toll/Interleukin receptor TIR domain"/>
    <property type="match status" value="1"/>
</dbReference>
<proteinExistence type="predicted"/>
<evidence type="ECO:0000256" key="2">
    <source>
        <dbReference type="SAM" id="SignalP"/>
    </source>
</evidence>
<sequence length="212" mass="24550">MIVGFIVLVLMLEFIIRKFSLPRIAVSPGKVHQVFLNFRGDQLRHNYVSHLGHALQRNGIKFFIDEDEQKGEDLDNLFVRIEESRIALAIFSTRYSESKWCMKELVKMKKLVDLKELRVIPIFYKVEAEDVRRPKGDSEFGKNFWKLVQDDSSGDDLKNWKEALECISQKAGFVVDGKSSESDSIEKIVKALQSILGMKTIKEKGWELQLRI</sequence>
<comment type="caution">
    <text evidence="4">The sequence shown here is derived from an EMBL/GenBank/DDBJ whole genome shotgun (WGS) entry which is preliminary data.</text>
</comment>
<gene>
    <name evidence="4" type="ORF">V5N11_001578</name>
</gene>
<evidence type="ECO:0000256" key="1">
    <source>
        <dbReference type="ARBA" id="ARBA00023027"/>
    </source>
</evidence>
<dbReference type="Gene3D" id="3.40.50.10140">
    <property type="entry name" value="Toll/interleukin-1 receptor homology (TIR) domain"/>
    <property type="match status" value="1"/>
</dbReference>
<dbReference type="Proteomes" id="UP001558713">
    <property type="component" value="Unassembled WGS sequence"/>
</dbReference>
<dbReference type="PROSITE" id="PS50104">
    <property type="entry name" value="TIR"/>
    <property type="match status" value="1"/>
</dbReference>
<accession>A0ABD0ZCR6</accession>
<feature type="chain" id="PRO_5044893389" evidence="2">
    <location>
        <begin position="21"/>
        <end position="212"/>
    </location>
</feature>
<dbReference type="InterPro" id="IPR035897">
    <property type="entry name" value="Toll_tir_struct_dom_sf"/>
</dbReference>
<reference evidence="4 5" key="1">
    <citation type="submission" date="2024-04" db="EMBL/GenBank/DDBJ databases">
        <title>Genome assembly C_amara_ONT_v2.</title>
        <authorList>
            <person name="Yant L."/>
            <person name="Moore C."/>
            <person name="Slenker M."/>
        </authorList>
    </citation>
    <scope>NUCLEOTIDE SEQUENCE [LARGE SCALE GENOMIC DNA]</scope>
    <source>
        <tissue evidence="4">Leaf</tissue>
    </source>
</reference>
<dbReference type="InterPro" id="IPR000157">
    <property type="entry name" value="TIR_dom"/>
</dbReference>
<feature type="signal peptide" evidence="2">
    <location>
        <begin position="1"/>
        <end position="20"/>
    </location>
</feature>
<protein>
    <submittedName>
        <fullName evidence="4">Disease resistance protein RBA1</fullName>
    </submittedName>
</protein>
<feature type="domain" description="TIR" evidence="3">
    <location>
        <begin position="30"/>
        <end position="196"/>
    </location>
</feature>
<dbReference type="PANTHER" id="PTHR32009">
    <property type="entry name" value="TMV RESISTANCE PROTEIN N-LIKE"/>
    <property type="match status" value="1"/>
</dbReference>
<dbReference type="PANTHER" id="PTHR32009:SF63">
    <property type="entry name" value="RESISTANCE PROTEIN (TIR CLASS), PUTATIVE-RELATED"/>
    <property type="match status" value="1"/>
</dbReference>
<keyword evidence="1" id="KW-0520">NAD</keyword>
<dbReference type="Pfam" id="PF01582">
    <property type="entry name" value="TIR"/>
    <property type="match status" value="1"/>
</dbReference>
<evidence type="ECO:0000313" key="5">
    <source>
        <dbReference type="Proteomes" id="UP001558713"/>
    </source>
</evidence>
<evidence type="ECO:0000313" key="4">
    <source>
        <dbReference type="EMBL" id="KAL1192453.1"/>
    </source>
</evidence>